<sequence>MGSVIWMHLVSISSFRMQLDFLTNTCTSLDYGCDGAVDSDAVSSTFWCCFCPNNIDDAGVLLMKLLSCYVIADPSHVPLLICGHASGCGCIVVTFWYVVWAGLLQARHDHFVGLDLALVLECQFASYRFGVRNEYFYGSLMWGLCLWIPVWFRVTLTNWVEGK</sequence>
<proteinExistence type="predicted"/>
<evidence type="ECO:0000313" key="4">
    <source>
        <dbReference type="Proteomes" id="UP001279734"/>
    </source>
</evidence>
<feature type="transmembrane region" description="Helical" evidence="1">
    <location>
        <begin position="135"/>
        <end position="154"/>
    </location>
</feature>
<protein>
    <submittedName>
        <fullName evidence="3">Uncharacterized protein</fullName>
    </submittedName>
</protein>
<keyword evidence="2" id="KW-0732">Signal</keyword>
<feature type="chain" id="PRO_5041971554" evidence="2">
    <location>
        <begin position="19"/>
        <end position="163"/>
    </location>
</feature>
<keyword evidence="1" id="KW-0812">Transmembrane</keyword>
<dbReference type="AlphaFoldDB" id="A0AAD3S5V8"/>
<evidence type="ECO:0000256" key="1">
    <source>
        <dbReference type="SAM" id="Phobius"/>
    </source>
</evidence>
<organism evidence="3 4">
    <name type="scientific">Nepenthes gracilis</name>
    <name type="common">Slender pitcher plant</name>
    <dbReference type="NCBI Taxonomy" id="150966"/>
    <lineage>
        <taxon>Eukaryota</taxon>
        <taxon>Viridiplantae</taxon>
        <taxon>Streptophyta</taxon>
        <taxon>Embryophyta</taxon>
        <taxon>Tracheophyta</taxon>
        <taxon>Spermatophyta</taxon>
        <taxon>Magnoliopsida</taxon>
        <taxon>eudicotyledons</taxon>
        <taxon>Gunneridae</taxon>
        <taxon>Pentapetalae</taxon>
        <taxon>Caryophyllales</taxon>
        <taxon>Nepenthaceae</taxon>
        <taxon>Nepenthes</taxon>
    </lineage>
</organism>
<keyword evidence="1" id="KW-1133">Transmembrane helix</keyword>
<name>A0AAD3S5V8_NEPGR</name>
<feature type="transmembrane region" description="Helical" evidence="1">
    <location>
        <begin position="77"/>
        <end position="99"/>
    </location>
</feature>
<evidence type="ECO:0000256" key="2">
    <source>
        <dbReference type="SAM" id="SignalP"/>
    </source>
</evidence>
<gene>
    <name evidence="3" type="ORF">Nepgr_006616</name>
</gene>
<feature type="signal peptide" evidence="2">
    <location>
        <begin position="1"/>
        <end position="18"/>
    </location>
</feature>
<dbReference type="Proteomes" id="UP001279734">
    <property type="component" value="Unassembled WGS sequence"/>
</dbReference>
<keyword evidence="1" id="KW-0472">Membrane</keyword>
<accession>A0AAD3S5V8</accession>
<dbReference type="EMBL" id="BSYO01000005">
    <property type="protein sequence ID" value="GMH04776.1"/>
    <property type="molecule type" value="Genomic_DNA"/>
</dbReference>
<keyword evidence="4" id="KW-1185">Reference proteome</keyword>
<evidence type="ECO:0000313" key="3">
    <source>
        <dbReference type="EMBL" id="GMH04776.1"/>
    </source>
</evidence>
<comment type="caution">
    <text evidence="3">The sequence shown here is derived from an EMBL/GenBank/DDBJ whole genome shotgun (WGS) entry which is preliminary data.</text>
</comment>
<reference evidence="3" key="1">
    <citation type="submission" date="2023-05" db="EMBL/GenBank/DDBJ databases">
        <title>Nepenthes gracilis genome sequencing.</title>
        <authorList>
            <person name="Fukushima K."/>
        </authorList>
    </citation>
    <scope>NUCLEOTIDE SEQUENCE</scope>
    <source>
        <strain evidence="3">SING2019-196</strain>
    </source>
</reference>